<evidence type="ECO:0000313" key="2">
    <source>
        <dbReference type="Proteomes" id="UP001058974"/>
    </source>
</evidence>
<dbReference type="InterPro" id="IPR009069">
    <property type="entry name" value="Cys_alpha_HP_mot_SF"/>
</dbReference>
<dbReference type="Proteomes" id="UP001058974">
    <property type="component" value="Chromosome 7"/>
</dbReference>
<organism evidence="1 2">
    <name type="scientific">Pisum sativum</name>
    <name type="common">Garden pea</name>
    <name type="synonym">Lathyrus oleraceus</name>
    <dbReference type="NCBI Taxonomy" id="3888"/>
    <lineage>
        <taxon>Eukaryota</taxon>
        <taxon>Viridiplantae</taxon>
        <taxon>Streptophyta</taxon>
        <taxon>Embryophyta</taxon>
        <taxon>Tracheophyta</taxon>
        <taxon>Spermatophyta</taxon>
        <taxon>Magnoliopsida</taxon>
        <taxon>eudicotyledons</taxon>
        <taxon>Gunneridae</taxon>
        <taxon>Pentapetalae</taxon>
        <taxon>rosids</taxon>
        <taxon>fabids</taxon>
        <taxon>Fabales</taxon>
        <taxon>Fabaceae</taxon>
        <taxon>Papilionoideae</taxon>
        <taxon>50 kb inversion clade</taxon>
        <taxon>NPAAA clade</taxon>
        <taxon>Hologalegina</taxon>
        <taxon>IRL clade</taxon>
        <taxon>Fabeae</taxon>
        <taxon>Lathyrus</taxon>
    </lineage>
</organism>
<evidence type="ECO:0000313" key="1">
    <source>
        <dbReference type="EMBL" id="KAI5383495.1"/>
    </source>
</evidence>
<reference evidence="1 2" key="1">
    <citation type="journal article" date="2022" name="Nat. Genet.">
        <title>Improved pea reference genome and pan-genome highlight genomic features and evolutionary characteristics.</title>
        <authorList>
            <person name="Yang T."/>
            <person name="Liu R."/>
            <person name="Luo Y."/>
            <person name="Hu S."/>
            <person name="Wang D."/>
            <person name="Wang C."/>
            <person name="Pandey M.K."/>
            <person name="Ge S."/>
            <person name="Xu Q."/>
            <person name="Li N."/>
            <person name="Li G."/>
            <person name="Huang Y."/>
            <person name="Saxena R.K."/>
            <person name="Ji Y."/>
            <person name="Li M."/>
            <person name="Yan X."/>
            <person name="He Y."/>
            <person name="Liu Y."/>
            <person name="Wang X."/>
            <person name="Xiang C."/>
            <person name="Varshney R.K."/>
            <person name="Ding H."/>
            <person name="Gao S."/>
            <person name="Zong X."/>
        </authorList>
    </citation>
    <scope>NUCLEOTIDE SEQUENCE [LARGE SCALE GENOMIC DNA]</scope>
    <source>
        <strain evidence="1 2">cv. Zhongwan 6</strain>
    </source>
</reference>
<protein>
    <submittedName>
        <fullName evidence="1">Uncharacterized protein</fullName>
    </submittedName>
</protein>
<dbReference type="AlphaFoldDB" id="A0A9D4ZV13"/>
<comment type="caution">
    <text evidence="1">The sequence shown here is derived from an EMBL/GenBank/DDBJ whole genome shotgun (WGS) entry which is preliminary data.</text>
</comment>
<sequence>MDKGGAKPVCAQEALDLLNCVAESPSYDQDKCLALLNSLRECVLAKLAGINSNRILFENRAGMYGIMWVTFDLKVKKFSLAGQEQQETNPSNKKA</sequence>
<keyword evidence="2" id="KW-1185">Reference proteome</keyword>
<dbReference type="Gramene" id="Psat07G0075700-T1">
    <property type="protein sequence ID" value="KAI5383495.1"/>
    <property type="gene ID" value="KIW84_070757"/>
</dbReference>
<dbReference type="PANTHER" id="PTHR37750:SF1">
    <property type="entry name" value="COX19-LIKE CHCH FAMILY PROTEIN"/>
    <property type="match status" value="1"/>
</dbReference>
<accession>A0A9D4ZV13</accession>
<dbReference type="SUPFAM" id="SSF47072">
    <property type="entry name" value="Cysteine alpha-hairpin motif"/>
    <property type="match status" value="1"/>
</dbReference>
<name>A0A9D4ZV13_PEA</name>
<gene>
    <name evidence="1" type="ORF">KIW84_070757</name>
</gene>
<dbReference type="EMBL" id="JAMSHJ010000007">
    <property type="protein sequence ID" value="KAI5383495.1"/>
    <property type="molecule type" value="Genomic_DNA"/>
</dbReference>
<proteinExistence type="predicted"/>
<dbReference type="PANTHER" id="PTHR37750">
    <property type="entry name" value="COX19-LIKE CHCH FAMILY PROTEIN"/>
    <property type="match status" value="1"/>
</dbReference>